<sequence>MAVQAGTQTFEVKANANSLATTARDAVPLNTGITLNLGDALAISATGLWDGGGCGIFDANGTTCYGNDPITGINYFSLIGKIGADALADNTWFKVGTSYSGVAASAGTLYLAFLDTDSFNNSGFVTASVTAVPEAASWALMLAGLAGVTAVRQVRRRQRA</sequence>
<dbReference type="AlphaFoldDB" id="A0A480AR30"/>
<protein>
    <recommendedName>
        <fullName evidence="4">PEP-CTERM protein-sorting domain-containing protein</fullName>
    </recommendedName>
</protein>
<evidence type="ECO:0008006" key="4">
    <source>
        <dbReference type="Google" id="ProtNLM"/>
    </source>
</evidence>
<keyword evidence="1" id="KW-1133">Transmembrane helix</keyword>
<dbReference type="EMBL" id="BJCL01000001">
    <property type="protein sequence ID" value="GCL61198.1"/>
    <property type="molecule type" value="Genomic_DNA"/>
</dbReference>
<accession>A0A480AR30</accession>
<name>A0A480AR30_9BURK</name>
<comment type="caution">
    <text evidence="2">The sequence shown here is derived from an EMBL/GenBank/DDBJ whole genome shotgun (WGS) entry which is preliminary data.</text>
</comment>
<feature type="transmembrane region" description="Helical" evidence="1">
    <location>
        <begin position="135"/>
        <end position="154"/>
    </location>
</feature>
<dbReference type="Proteomes" id="UP000301751">
    <property type="component" value="Unassembled WGS sequence"/>
</dbReference>
<evidence type="ECO:0000256" key="1">
    <source>
        <dbReference type="SAM" id="Phobius"/>
    </source>
</evidence>
<keyword evidence="1" id="KW-0472">Membrane</keyword>
<dbReference type="Gene3D" id="2.60.120.430">
    <property type="entry name" value="Galactose-binding lectin"/>
    <property type="match status" value="1"/>
</dbReference>
<evidence type="ECO:0000313" key="2">
    <source>
        <dbReference type="EMBL" id="GCL61198.1"/>
    </source>
</evidence>
<keyword evidence="3" id="KW-1185">Reference proteome</keyword>
<keyword evidence="1" id="KW-0812">Transmembrane</keyword>
<organism evidence="2 3">
    <name type="scientific">Pseudaquabacterium pictum</name>
    <dbReference type="NCBI Taxonomy" id="2315236"/>
    <lineage>
        <taxon>Bacteria</taxon>
        <taxon>Pseudomonadati</taxon>
        <taxon>Pseudomonadota</taxon>
        <taxon>Betaproteobacteria</taxon>
        <taxon>Burkholderiales</taxon>
        <taxon>Sphaerotilaceae</taxon>
        <taxon>Pseudaquabacterium</taxon>
    </lineage>
</organism>
<reference evidence="3" key="1">
    <citation type="submission" date="2019-03" db="EMBL/GenBank/DDBJ databases">
        <title>Aquabacterium pictum sp.nov., the first bacteriochlorophyll a-containing freshwater bacterium in the genus Aquabacterium of the class Betaproteobacteria.</title>
        <authorList>
            <person name="Hirose S."/>
            <person name="Tank M."/>
            <person name="Hara E."/>
            <person name="Tamaki H."/>
            <person name="Takaichi S."/>
            <person name="Haruta S."/>
            <person name="Hanada S."/>
        </authorList>
    </citation>
    <scope>NUCLEOTIDE SEQUENCE [LARGE SCALE GENOMIC DNA]</scope>
    <source>
        <strain evidence="3">W35</strain>
    </source>
</reference>
<proteinExistence type="predicted"/>
<evidence type="ECO:0000313" key="3">
    <source>
        <dbReference type="Proteomes" id="UP000301751"/>
    </source>
</evidence>
<gene>
    <name evidence="2" type="ORF">AQPW35_02790</name>
</gene>